<dbReference type="EMBL" id="BCMH01000018">
    <property type="protein sequence ID" value="GAX04435.1"/>
    <property type="molecule type" value="Genomic_DNA"/>
</dbReference>
<accession>A0A1Z5IRN5</accession>
<dbReference type="PANTHER" id="PTHR11537:SF254">
    <property type="entry name" value="POTASSIUM VOLTAGE-GATED CHANNEL PROTEIN SHAB"/>
    <property type="match status" value="1"/>
</dbReference>
<evidence type="ECO:0000256" key="5">
    <source>
        <dbReference type="ARBA" id="ARBA00023065"/>
    </source>
</evidence>
<keyword evidence="6 9" id="KW-0472">Membrane</keyword>
<evidence type="ECO:0000256" key="1">
    <source>
        <dbReference type="ARBA" id="ARBA00004141"/>
    </source>
</evidence>
<reference evidence="11 12" key="1">
    <citation type="submission" date="2015-11" db="EMBL/GenBank/DDBJ databases">
        <title>Draft genome sequences of new species of the genus Lactobacillus isolated from orchardgrass silage.</title>
        <authorList>
            <person name="Tohno M."/>
            <person name="Tanizawa Y."/>
            <person name="Arita M."/>
        </authorList>
    </citation>
    <scope>NUCLEOTIDE SEQUENCE [LARGE SCALE GENOMIC DNA]</scope>
    <source>
        <strain evidence="11 12">IWT140</strain>
    </source>
</reference>
<dbReference type="RefSeq" id="WP_089089383.1">
    <property type="nucleotide sequence ID" value="NZ_BCMH01000018.1"/>
</dbReference>
<dbReference type="InterPro" id="IPR027359">
    <property type="entry name" value="Volt_channel_dom_sf"/>
</dbReference>
<dbReference type="Gene3D" id="1.10.287.70">
    <property type="match status" value="1"/>
</dbReference>
<evidence type="ECO:0000256" key="4">
    <source>
        <dbReference type="ARBA" id="ARBA00022989"/>
    </source>
</evidence>
<feature type="domain" description="Potassium channel" evidence="10">
    <location>
        <begin position="136"/>
        <end position="209"/>
    </location>
</feature>
<feature type="transmembrane region" description="Helical" evidence="9">
    <location>
        <begin position="129"/>
        <end position="151"/>
    </location>
</feature>
<keyword evidence="4 9" id="KW-1133">Transmembrane helix</keyword>
<proteinExistence type="predicted"/>
<feature type="coiled-coil region" evidence="8">
    <location>
        <begin position="218"/>
        <end position="245"/>
    </location>
</feature>
<dbReference type="SUPFAM" id="SSF81324">
    <property type="entry name" value="Voltage-gated potassium channels"/>
    <property type="match status" value="1"/>
</dbReference>
<keyword evidence="3 9" id="KW-0812">Transmembrane</keyword>
<dbReference type="GO" id="GO:0005249">
    <property type="term" value="F:voltage-gated potassium channel activity"/>
    <property type="evidence" value="ECO:0007669"/>
    <property type="project" value="InterPro"/>
</dbReference>
<protein>
    <submittedName>
        <fullName evidence="11">Potassium/ion channel protein</fullName>
    </submittedName>
</protein>
<evidence type="ECO:0000256" key="9">
    <source>
        <dbReference type="SAM" id="Phobius"/>
    </source>
</evidence>
<evidence type="ECO:0000256" key="7">
    <source>
        <dbReference type="ARBA" id="ARBA00023303"/>
    </source>
</evidence>
<dbReference type="GO" id="GO:0008076">
    <property type="term" value="C:voltage-gated potassium channel complex"/>
    <property type="evidence" value="ECO:0007669"/>
    <property type="project" value="InterPro"/>
</dbReference>
<dbReference type="PANTHER" id="PTHR11537">
    <property type="entry name" value="VOLTAGE-GATED POTASSIUM CHANNEL"/>
    <property type="match status" value="1"/>
</dbReference>
<dbReference type="Pfam" id="PF07885">
    <property type="entry name" value="Ion_trans_2"/>
    <property type="match status" value="1"/>
</dbReference>
<gene>
    <name evidence="11" type="primary">kch</name>
    <name evidence="11" type="ORF">IWT140_02073</name>
</gene>
<keyword evidence="8" id="KW-0175">Coiled coil</keyword>
<evidence type="ECO:0000256" key="2">
    <source>
        <dbReference type="ARBA" id="ARBA00022448"/>
    </source>
</evidence>
<keyword evidence="7" id="KW-0407">Ion channel</keyword>
<keyword evidence="2" id="KW-0813">Transport</keyword>
<dbReference type="InterPro" id="IPR028325">
    <property type="entry name" value="VG_K_chnl"/>
</dbReference>
<organism evidence="11 12">
    <name type="scientific">Secundilactobacillus pentosiphilus</name>
    <dbReference type="NCBI Taxonomy" id="1714682"/>
    <lineage>
        <taxon>Bacteria</taxon>
        <taxon>Bacillati</taxon>
        <taxon>Bacillota</taxon>
        <taxon>Bacilli</taxon>
        <taxon>Lactobacillales</taxon>
        <taxon>Lactobacillaceae</taxon>
        <taxon>Secundilactobacillus</taxon>
    </lineage>
</organism>
<keyword evidence="12" id="KW-1185">Reference proteome</keyword>
<name>A0A1Z5IRN5_9LACO</name>
<dbReference type="GO" id="GO:0001508">
    <property type="term" value="P:action potential"/>
    <property type="evidence" value="ECO:0007669"/>
    <property type="project" value="TreeGrafter"/>
</dbReference>
<feature type="transmembrane region" description="Helical" evidence="9">
    <location>
        <begin position="42"/>
        <end position="61"/>
    </location>
</feature>
<dbReference type="Gene3D" id="1.20.120.350">
    <property type="entry name" value="Voltage-gated potassium channels. Chain C"/>
    <property type="match status" value="1"/>
</dbReference>
<evidence type="ECO:0000313" key="12">
    <source>
        <dbReference type="Proteomes" id="UP000198430"/>
    </source>
</evidence>
<feature type="transmembrane region" description="Helical" evidence="9">
    <location>
        <begin position="184"/>
        <end position="208"/>
    </location>
</feature>
<evidence type="ECO:0000256" key="3">
    <source>
        <dbReference type="ARBA" id="ARBA00022692"/>
    </source>
</evidence>
<dbReference type="Proteomes" id="UP000198430">
    <property type="component" value="Unassembled WGS sequence"/>
</dbReference>
<evidence type="ECO:0000256" key="6">
    <source>
        <dbReference type="ARBA" id="ARBA00023136"/>
    </source>
</evidence>
<evidence type="ECO:0000259" key="10">
    <source>
        <dbReference type="Pfam" id="PF07885"/>
    </source>
</evidence>
<comment type="caution">
    <text evidence="11">The sequence shown here is derived from an EMBL/GenBank/DDBJ whole genome shotgun (WGS) entry which is preliminary data.</text>
</comment>
<dbReference type="AlphaFoldDB" id="A0A1Z5IRN5"/>
<dbReference type="InterPro" id="IPR013099">
    <property type="entry name" value="K_chnl_dom"/>
</dbReference>
<evidence type="ECO:0000313" key="11">
    <source>
        <dbReference type="EMBL" id="GAX04435.1"/>
    </source>
</evidence>
<feature type="transmembrane region" description="Helical" evidence="9">
    <location>
        <begin position="12"/>
        <end position="36"/>
    </location>
</feature>
<evidence type="ECO:0000256" key="8">
    <source>
        <dbReference type="SAM" id="Coils"/>
    </source>
</evidence>
<comment type="subcellular location">
    <subcellularLocation>
        <location evidence="1">Membrane</location>
        <topology evidence="1">Multi-pass membrane protein</topology>
    </subcellularLocation>
</comment>
<keyword evidence="5" id="KW-0406">Ion transport</keyword>
<sequence length="251" mass="28757">MHKVPKQQLEKWLVVYHIIIAILAVLSSVLATLMMLNAKVGIAGQLVFQGLLIFFAIDYVVRLVFTKNRKWFLINNAFDLLGILPMHPAFSLFRLARIFRMVRTHHVFWRLGISGKWTRDLHRFLYDTGFIYLFTISVVIICLSALFFSIVERQTLSESLWWAITTATTVGYGDDSPRTAWGKLIATVLMIGGVGFIGLLTSTITGFFTDRTGQEDAQQEQKEQNEALMKQVRQLTREVSRLSKKVDKLKK</sequence>